<dbReference type="Proteomes" id="UP001144341">
    <property type="component" value="Unassembled WGS sequence"/>
</dbReference>
<dbReference type="NCBIfam" id="TIGR01256">
    <property type="entry name" value="modA"/>
    <property type="match status" value="1"/>
</dbReference>
<comment type="caution">
    <text evidence="4">The sequence shown here is derived from an EMBL/GenBank/DDBJ whole genome shotgun (WGS) entry which is preliminary data.</text>
</comment>
<gene>
    <name evidence="4" type="primary">modA</name>
    <name evidence="4" type="ORF">O0931_17505</name>
</gene>
<dbReference type="PIRSF" id="PIRSF004846">
    <property type="entry name" value="ModA"/>
    <property type="match status" value="1"/>
</dbReference>
<dbReference type="PANTHER" id="PTHR30632:SF14">
    <property type="entry name" value="TUNGSTATE_MOLYBDATE_CHROMATE-BINDING PROTEIN MODA"/>
    <property type="match status" value="1"/>
</dbReference>
<evidence type="ECO:0000256" key="3">
    <source>
        <dbReference type="ARBA" id="ARBA00022729"/>
    </source>
</evidence>
<accession>A0ABT4L1Q3</accession>
<dbReference type="Pfam" id="PF13531">
    <property type="entry name" value="SBP_bac_11"/>
    <property type="match status" value="1"/>
</dbReference>
<keyword evidence="2" id="KW-0479">Metal-binding</keyword>
<dbReference type="InterPro" id="IPR005950">
    <property type="entry name" value="ModA"/>
</dbReference>
<proteinExistence type="inferred from homology"/>
<organism evidence="4 5">
    <name type="scientific">Pedobacter rhodius</name>
    <dbReference type="NCBI Taxonomy" id="3004098"/>
    <lineage>
        <taxon>Bacteria</taxon>
        <taxon>Pseudomonadati</taxon>
        <taxon>Bacteroidota</taxon>
        <taxon>Sphingobacteriia</taxon>
        <taxon>Sphingobacteriales</taxon>
        <taxon>Sphingobacteriaceae</taxon>
        <taxon>Pedobacter</taxon>
    </lineage>
</organism>
<sequence length="256" mass="28092">MNKTKSVGISFFLLIFLAINFPLSAQKLRIAVAANAQGVIKDLQADFRKRTGIETEAIIGASGKLTAQIMNGAPYAVFLSADTEFPDKLYAEGFGLQKPKIYALGSLIICGFAQGDIKNWQALLSSEQVRKIAIANPKTAPYGRAAEESLKFYKLDGKVESKLVFGESIAQVNTYLQTGVVNVGFTTESFLYENSHKSGLKWARIDEKSYGKIEQAVILLSYAKKSGIDQAQKFYDYLSSVPAKKIIANNGYHLPK</sequence>
<dbReference type="PANTHER" id="PTHR30632">
    <property type="entry name" value="MOLYBDATE-BINDING PERIPLASMIC PROTEIN"/>
    <property type="match status" value="1"/>
</dbReference>
<evidence type="ECO:0000313" key="5">
    <source>
        <dbReference type="Proteomes" id="UP001144341"/>
    </source>
</evidence>
<dbReference type="SUPFAM" id="SSF53850">
    <property type="entry name" value="Periplasmic binding protein-like II"/>
    <property type="match status" value="1"/>
</dbReference>
<dbReference type="CDD" id="cd13539">
    <property type="entry name" value="PBP2_AvModA"/>
    <property type="match status" value="1"/>
</dbReference>
<protein>
    <submittedName>
        <fullName evidence="4">Molybdate ABC transporter substrate-binding protein</fullName>
    </submittedName>
</protein>
<dbReference type="RefSeq" id="WP_269416773.1">
    <property type="nucleotide sequence ID" value="NZ_JAPWGL010000005.1"/>
</dbReference>
<dbReference type="Gene3D" id="3.40.190.10">
    <property type="entry name" value="Periplasmic binding protein-like II"/>
    <property type="match status" value="2"/>
</dbReference>
<dbReference type="InterPro" id="IPR050682">
    <property type="entry name" value="ModA/WtpA"/>
</dbReference>
<comment type="similarity">
    <text evidence="1">Belongs to the bacterial solute-binding protein ModA family.</text>
</comment>
<reference evidence="4" key="1">
    <citation type="submission" date="2022-12" db="EMBL/GenBank/DDBJ databases">
        <title>Genome sequence of SJ11.</title>
        <authorList>
            <person name="Woo H."/>
        </authorList>
    </citation>
    <scope>NUCLEOTIDE SEQUENCE</scope>
    <source>
        <strain evidence="4">SJ11</strain>
    </source>
</reference>
<evidence type="ECO:0000313" key="4">
    <source>
        <dbReference type="EMBL" id="MCZ4225113.1"/>
    </source>
</evidence>
<name>A0ABT4L1Q3_9SPHI</name>
<keyword evidence="5" id="KW-1185">Reference proteome</keyword>
<evidence type="ECO:0000256" key="1">
    <source>
        <dbReference type="ARBA" id="ARBA00009175"/>
    </source>
</evidence>
<dbReference type="InterPro" id="IPR044084">
    <property type="entry name" value="AvModA-like_subst-bd"/>
</dbReference>
<evidence type="ECO:0000256" key="2">
    <source>
        <dbReference type="ARBA" id="ARBA00022723"/>
    </source>
</evidence>
<dbReference type="EMBL" id="JAPWGL010000005">
    <property type="protein sequence ID" value="MCZ4225113.1"/>
    <property type="molecule type" value="Genomic_DNA"/>
</dbReference>
<keyword evidence="3" id="KW-0732">Signal</keyword>